<dbReference type="OrthoDB" id="24683at2759"/>
<evidence type="ECO:0000256" key="5">
    <source>
        <dbReference type="ARBA" id="ARBA00022723"/>
    </source>
</evidence>
<dbReference type="EMBL" id="JAFCMP010000357">
    <property type="protein sequence ID" value="KAG5180805.1"/>
    <property type="molecule type" value="Genomic_DNA"/>
</dbReference>
<evidence type="ECO:0000256" key="7">
    <source>
        <dbReference type="ARBA" id="ARBA00022833"/>
    </source>
</evidence>
<evidence type="ECO:0000256" key="8">
    <source>
        <dbReference type="ARBA" id="ARBA00023242"/>
    </source>
</evidence>
<dbReference type="InterPro" id="IPR013087">
    <property type="entry name" value="Znf_C2H2_type"/>
</dbReference>
<dbReference type="FunFam" id="3.30.160.60:FF:000299">
    <property type="entry name" value="Zinc finger protein 593"/>
    <property type="match status" value="1"/>
</dbReference>
<feature type="compositionally biased region" description="Basic and acidic residues" evidence="11">
    <location>
        <begin position="24"/>
        <end position="34"/>
    </location>
</feature>
<dbReference type="InterPro" id="IPR003604">
    <property type="entry name" value="Matrin/U1-like-C_Znf_C2H2"/>
</dbReference>
<evidence type="ECO:0000313" key="13">
    <source>
        <dbReference type="EMBL" id="KAG5180805.1"/>
    </source>
</evidence>
<feature type="compositionally biased region" description="Basic residues" evidence="11">
    <location>
        <begin position="1"/>
        <end position="23"/>
    </location>
</feature>
<dbReference type="PROSITE" id="PS50157">
    <property type="entry name" value="ZINC_FINGER_C2H2_2"/>
    <property type="match status" value="1"/>
</dbReference>
<dbReference type="GO" id="GO:0042254">
    <property type="term" value="P:ribosome biogenesis"/>
    <property type="evidence" value="ECO:0007669"/>
    <property type="project" value="UniProtKB-KW"/>
</dbReference>
<dbReference type="InterPro" id="IPR022755">
    <property type="entry name" value="Znf_C2H2_jaz"/>
</dbReference>
<name>A0A836CC06_9STRA</name>
<keyword evidence="8" id="KW-0539">Nucleus</keyword>
<dbReference type="GO" id="GO:0003676">
    <property type="term" value="F:nucleic acid binding"/>
    <property type="evidence" value="ECO:0007669"/>
    <property type="project" value="InterPro"/>
</dbReference>
<evidence type="ECO:0000256" key="2">
    <source>
        <dbReference type="ARBA" id="ARBA00004496"/>
    </source>
</evidence>
<dbReference type="InterPro" id="IPR051879">
    <property type="entry name" value="C2H2-ZF_Maturation_Protein"/>
</dbReference>
<reference evidence="13" key="1">
    <citation type="submission" date="2021-02" db="EMBL/GenBank/DDBJ databases">
        <title>First Annotated Genome of the Yellow-green Alga Tribonema minus.</title>
        <authorList>
            <person name="Mahan K.M."/>
        </authorList>
    </citation>
    <scope>NUCLEOTIDE SEQUENCE</scope>
    <source>
        <strain evidence="13">UTEX B ZZ1240</strain>
    </source>
</reference>
<dbReference type="GO" id="GO:0043021">
    <property type="term" value="F:ribonucleoprotein complex binding"/>
    <property type="evidence" value="ECO:0007669"/>
    <property type="project" value="UniProtKB-ARBA"/>
</dbReference>
<proteinExistence type="inferred from homology"/>
<evidence type="ECO:0000256" key="1">
    <source>
        <dbReference type="ARBA" id="ARBA00004123"/>
    </source>
</evidence>
<feature type="domain" description="C2H2-type" evidence="12">
    <location>
        <begin position="66"/>
        <end position="95"/>
    </location>
</feature>
<dbReference type="GO" id="GO:0005634">
    <property type="term" value="C:nucleus"/>
    <property type="evidence" value="ECO:0007669"/>
    <property type="project" value="UniProtKB-SubCell"/>
</dbReference>
<dbReference type="GO" id="GO:0005737">
    <property type="term" value="C:cytoplasm"/>
    <property type="evidence" value="ECO:0007669"/>
    <property type="project" value="UniProtKB-SubCell"/>
</dbReference>
<comment type="subcellular location">
    <subcellularLocation>
        <location evidence="2">Cytoplasm</location>
    </subcellularLocation>
    <subcellularLocation>
        <location evidence="1">Nucleus</location>
    </subcellularLocation>
</comment>
<dbReference type="SUPFAM" id="SSF57667">
    <property type="entry name" value="beta-beta-alpha zinc fingers"/>
    <property type="match status" value="1"/>
</dbReference>
<sequence>MGIGQKKSKGTSKGSKTKNKQYKRALDTKRRPMDIDQVQDILEKVAETGKPLKFAYDDDLPGGGQFYCAPCARHFTDQGTLDTHTKSKLHKRRLKDVAQKKYTQKEADAGAGKSKEVYAPAHPELVAARAMEAETIAPAAAAADEDDL</sequence>
<keyword evidence="4" id="KW-0690">Ribosome biogenesis</keyword>
<evidence type="ECO:0000256" key="4">
    <source>
        <dbReference type="ARBA" id="ARBA00022517"/>
    </source>
</evidence>
<keyword evidence="6 10" id="KW-0863">Zinc-finger</keyword>
<dbReference type="PROSITE" id="PS00028">
    <property type="entry name" value="ZINC_FINGER_C2H2_1"/>
    <property type="match status" value="1"/>
</dbReference>
<comment type="similarity">
    <text evidence="9">Belongs to the ZNF593/BUD20 C2H2-type zinc-finger protein family.</text>
</comment>
<accession>A0A836CC06</accession>
<dbReference type="SMART" id="SM00451">
    <property type="entry name" value="ZnF_U1"/>
    <property type="match status" value="1"/>
</dbReference>
<evidence type="ECO:0000256" key="11">
    <source>
        <dbReference type="SAM" id="MobiDB-lite"/>
    </source>
</evidence>
<feature type="compositionally biased region" description="Basic and acidic residues" evidence="11">
    <location>
        <begin position="95"/>
        <end position="116"/>
    </location>
</feature>
<dbReference type="PANTHER" id="PTHR46095:SF1">
    <property type="entry name" value="ZINC FINGER PROTEIN 593"/>
    <property type="match status" value="1"/>
</dbReference>
<organism evidence="13 14">
    <name type="scientific">Tribonema minus</name>
    <dbReference type="NCBI Taxonomy" id="303371"/>
    <lineage>
        <taxon>Eukaryota</taxon>
        <taxon>Sar</taxon>
        <taxon>Stramenopiles</taxon>
        <taxon>Ochrophyta</taxon>
        <taxon>PX clade</taxon>
        <taxon>Xanthophyceae</taxon>
        <taxon>Tribonematales</taxon>
        <taxon>Tribonemataceae</taxon>
        <taxon>Tribonema</taxon>
    </lineage>
</organism>
<evidence type="ECO:0000313" key="14">
    <source>
        <dbReference type="Proteomes" id="UP000664859"/>
    </source>
</evidence>
<evidence type="ECO:0000256" key="6">
    <source>
        <dbReference type="ARBA" id="ARBA00022771"/>
    </source>
</evidence>
<feature type="region of interest" description="Disordered" evidence="11">
    <location>
        <begin position="1"/>
        <end position="34"/>
    </location>
</feature>
<dbReference type="InterPro" id="IPR036236">
    <property type="entry name" value="Znf_C2H2_sf"/>
</dbReference>
<gene>
    <name evidence="13" type="ORF">JKP88DRAFT_222796</name>
</gene>
<comment type="caution">
    <text evidence="13">The sequence shown here is derived from an EMBL/GenBank/DDBJ whole genome shotgun (WGS) entry which is preliminary data.</text>
</comment>
<keyword evidence="7" id="KW-0862">Zinc</keyword>
<dbReference type="GO" id="GO:0008270">
    <property type="term" value="F:zinc ion binding"/>
    <property type="evidence" value="ECO:0007669"/>
    <property type="project" value="UniProtKB-KW"/>
</dbReference>
<dbReference type="AlphaFoldDB" id="A0A836CC06"/>
<evidence type="ECO:0000256" key="3">
    <source>
        <dbReference type="ARBA" id="ARBA00022490"/>
    </source>
</evidence>
<feature type="region of interest" description="Disordered" evidence="11">
    <location>
        <begin position="79"/>
        <end position="116"/>
    </location>
</feature>
<protein>
    <recommendedName>
        <fullName evidence="12">C2H2-type domain-containing protein</fullName>
    </recommendedName>
</protein>
<keyword evidence="3" id="KW-0963">Cytoplasm</keyword>
<evidence type="ECO:0000256" key="10">
    <source>
        <dbReference type="PROSITE-ProRule" id="PRU00042"/>
    </source>
</evidence>
<dbReference type="Pfam" id="PF12171">
    <property type="entry name" value="zf-C2H2_jaz"/>
    <property type="match status" value="1"/>
</dbReference>
<keyword evidence="5" id="KW-0479">Metal-binding</keyword>
<dbReference type="Gene3D" id="3.30.160.60">
    <property type="entry name" value="Classic Zinc Finger"/>
    <property type="match status" value="1"/>
</dbReference>
<dbReference type="Proteomes" id="UP000664859">
    <property type="component" value="Unassembled WGS sequence"/>
</dbReference>
<dbReference type="PANTHER" id="PTHR46095">
    <property type="entry name" value="ZINC FINGER PROTEIN 593"/>
    <property type="match status" value="1"/>
</dbReference>
<evidence type="ECO:0000256" key="9">
    <source>
        <dbReference type="ARBA" id="ARBA00038064"/>
    </source>
</evidence>
<evidence type="ECO:0000259" key="12">
    <source>
        <dbReference type="PROSITE" id="PS50157"/>
    </source>
</evidence>
<keyword evidence="14" id="KW-1185">Reference proteome</keyword>